<feature type="transmembrane region" description="Helical" evidence="6">
    <location>
        <begin position="114"/>
        <end position="131"/>
    </location>
</feature>
<feature type="transmembrane region" description="Helical" evidence="6">
    <location>
        <begin position="164"/>
        <end position="186"/>
    </location>
</feature>
<name>F0HZT5_STRSA</name>
<dbReference type="PATRIC" id="fig|888809.3.peg.416"/>
<sequence length="225" mass="25456">MAKDAIVDIRIILLEVPMASKDREMKTVSPFLQKIINWSSAIGALGTVAFCLWAYFAGILQSKETLSAFIQQAGIWGPPLFIFLQILQTVVPIIPGALTSVAGVFIYGHIVGTIYNYIGIVIGCAIIFHLARTYGPAFVQSVVSKRTYDKYIGWLDKGNRFERFFIFMMIWPISPADFLCMLAALTKMTFKKYMLIILLCKPITLVIYTYGLTYIIDFFWKMVSK</sequence>
<dbReference type="Proteomes" id="UP000003332">
    <property type="component" value="Unassembled WGS sequence"/>
</dbReference>
<evidence type="ECO:0000256" key="4">
    <source>
        <dbReference type="ARBA" id="ARBA00022989"/>
    </source>
</evidence>
<keyword evidence="3 6" id="KW-0812">Transmembrane</keyword>
<reference evidence="8 9" key="1">
    <citation type="submission" date="2011-02" db="EMBL/GenBank/DDBJ databases">
        <authorList>
            <person name="Muzny D."/>
            <person name="Qin X."/>
            <person name="Deng J."/>
            <person name="Jiang H."/>
            <person name="Liu Y."/>
            <person name="Qu J."/>
            <person name="Song X.-Z."/>
            <person name="Zhang L."/>
            <person name="Thornton R."/>
            <person name="Coyle M."/>
            <person name="Francisco L."/>
            <person name="Jackson L."/>
            <person name="Javaid M."/>
            <person name="Korchina V."/>
            <person name="Kovar C."/>
            <person name="Mata R."/>
            <person name="Mathew T."/>
            <person name="Ngo R."/>
            <person name="Nguyen L."/>
            <person name="Nguyen N."/>
            <person name="Okwuonu G."/>
            <person name="Ongeri F."/>
            <person name="Pham C."/>
            <person name="Simmons D."/>
            <person name="Wilczek-Boney K."/>
            <person name="Hale W."/>
            <person name="Jakkamsetti A."/>
            <person name="Pham P."/>
            <person name="Ruth R."/>
            <person name="San Lucas F."/>
            <person name="Warren J."/>
            <person name="Zhang J."/>
            <person name="Zhao Z."/>
            <person name="Zhou C."/>
            <person name="Zhu D."/>
            <person name="Lee S."/>
            <person name="Bess C."/>
            <person name="Blankenburg K."/>
            <person name="Forbes L."/>
            <person name="Fu Q."/>
            <person name="Gubbala S."/>
            <person name="Hirani K."/>
            <person name="Jayaseelan J.C."/>
            <person name="Lara F."/>
            <person name="Munidasa M."/>
            <person name="Palculict T."/>
            <person name="Patil S."/>
            <person name="Pu L.-L."/>
            <person name="Saada N."/>
            <person name="Tang L."/>
            <person name="Weissenberger G."/>
            <person name="Zhu Y."/>
            <person name="Hemphill L."/>
            <person name="Shang Y."/>
            <person name="Youmans B."/>
            <person name="Ayvaz T."/>
            <person name="Ross M."/>
            <person name="Santibanez J."/>
            <person name="Aqrawi P."/>
            <person name="Gross S."/>
            <person name="Joshi V."/>
            <person name="Fowler G."/>
            <person name="Nazareth L."/>
            <person name="Reid J."/>
            <person name="Worley K."/>
            <person name="Petrosino J."/>
            <person name="Highlander S."/>
            <person name="Gibbs R."/>
        </authorList>
    </citation>
    <scope>NUCLEOTIDE SEQUENCE [LARGE SCALE GENOMIC DNA]</scope>
    <source>
        <strain evidence="8 9">SK72</strain>
    </source>
</reference>
<dbReference type="AlphaFoldDB" id="F0HZT5"/>
<keyword evidence="2 6" id="KW-1003">Cell membrane</keyword>
<feature type="transmembrane region" description="Helical" evidence="6">
    <location>
        <begin position="35"/>
        <end position="60"/>
    </location>
</feature>
<evidence type="ECO:0000256" key="1">
    <source>
        <dbReference type="ARBA" id="ARBA00004651"/>
    </source>
</evidence>
<accession>F0HZT5</accession>
<dbReference type="HOGENOM" id="CLU_038944_5_2_9"/>
<dbReference type="InterPro" id="IPR015414">
    <property type="entry name" value="TMEM64"/>
</dbReference>
<organism evidence="8 9">
    <name type="scientific">Streptococcus sanguinis SK72</name>
    <dbReference type="NCBI Taxonomy" id="888809"/>
    <lineage>
        <taxon>Bacteria</taxon>
        <taxon>Bacillati</taxon>
        <taxon>Bacillota</taxon>
        <taxon>Bacilli</taxon>
        <taxon>Lactobacillales</taxon>
        <taxon>Streptococcaceae</taxon>
        <taxon>Streptococcus</taxon>
    </lineage>
</organism>
<protein>
    <recommendedName>
        <fullName evidence="6">TVP38/TMEM64 family membrane protein</fullName>
    </recommendedName>
</protein>
<gene>
    <name evidence="8" type="ORF">HMPREF9381_0425</name>
</gene>
<evidence type="ECO:0000313" key="9">
    <source>
        <dbReference type="Proteomes" id="UP000003332"/>
    </source>
</evidence>
<evidence type="ECO:0000259" key="7">
    <source>
        <dbReference type="Pfam" id="PF09335"/>
    </source>
</evidence>
<comment type="similarity">
    <text evidence="6">Belongs to the TVP38/TMEM64 family.</text>
</comment>
<feature type="transmembrane region" description="Helical" evidence="6">
    <location>
        <begin position="80"/>
        <end position="107"/>
    </location>
</feature>
<proteinExistence type="inferred from homology"/>
<dbReference type="EMBL" id="AEXV01000005">
    <property type="protein sequence ID" value="EGD30153.1"/>
    <property type="molecule type" value="Genomic_DNA"/>
</dbReference>
<evidence type="ECO:0000256" key="3">
    <source>
        <dbReference type="ARBA" id="ARBA00022692"/>
    </source>
</evidence>
<dbReference type="Pfam" id="PF09335">
    <property type="entry name" value="VTT_dom"/>
    <property type="match status" value="1"/>
</dbReference>
<evidence type="ECO:0000256" key="2">
    <source>
        <dbReference type="ARBA" id="ARBA00022475"/>
    </source>
</evidence>
<evidence type="ECO:0000313" key="8">
    <source>
        <dbReference type="EMBL" id="EGD30153.1"/>
    </source>
</evidence>
<keyword evidence="4 6" id="KW-1133">Transmembrane helix</keyword>
<dbReference type="GO" id="GO:0005886">
    <property type="term" value="C:plasma membrane"/>
    <property type="evidence" value="ECO:0007669"/>
    <property type="project" value="UniProtKB-SubCell"/>
</dbReference>
<dbReference type="InterPro" id="IPR032816">
    <property type="entry name" value="VTT_dom"/>
</dbReference>
<evidence type="ECO:0000256" key="5">
    <source>
        <dbReference type="ARBA" id="ARBA00023136"/>
    </source>
</evidence>
<dbReference type="PANTHER" id="PTHR12677:SF49">
    <property type="entry name" value="TVP38_TMEM64 FAMILY MEMBRANE PROTEIN"/>
    <property type="match status" value="1"/>
</dbReference>
<comment type="subcellular location">
    <subcellularLocation>
        <location evidence="1 6">Cell membrane</location>
        <topology evidence="1 6">Multi-pass membrane protein</topology>
    </subcellularLocation>
</comment>
<feature type="domain" description="VTT" evidence="7">
    <location>
        <begin position="94"/>
        <end position="211"/>
    </location>
</feature>
<comment type="caution">
    <text evidence="8">The sequence shown here is derived from an EMBL/GenBank/DDBJ whole genome shotgun (WGS) entry which is preliminary data.</text>
</comment>
<feature type="transmembrane region" description="Helical" evidence="6">
    <location>
        <begin position="193"/>
        <end position="216"/>
    </location>
</feature>
<keyword evidence="5 6" id="KW-0472">Membrane</keyword>
<evidence type="ECO:0000256" key="6">
    <source>
        <dbReference type="RuleBase" id="RU366058"/>
    </source>
</evidence>
<dbReference type="PANTHER" id="PTHR12677">
    <property type="entry name" value="GOLGI APPARATUS MEMBRANE PROTEIN TVP38-RELATED"/>
    <property type="match status" value="1"/>
</dbReference>